<dbReference type="EMBL" id="DNNA01000106">
    <property type="protein sequence ID" value="HBC34035.1"/>
    <property type="molecule type" value="Genomic_DNA"/>
</dbReference>
<dbReference type="Proteomes" id="UP000263489">
    <property type="component" value="Unassembled WGS sequence"/>
</dbReference>
<dbReference type="AlphaFoldDB" id="A0A352IRF2"/>
<sequence length="51" mass="5652">LPEDRVYMLDTDTTVELIAAHMADKLKVEFATDTIRVKAYEGVGKGAIAER</sequence>
<reference evidence="1 2" key="1">
    <citation type="journal article" date="2018" name="Nat. Biotechnol.">
        <title>A standardized bacterial taxonomy based on genome phylogeny substantially revises the tree of life.</title>
        <authorList>
            <person name="Parks D.H."/>
            <person name="Chuvochina M."/>
            <person name="Waite D.W."/>
            <person name="Rinke C."/>
            <person name="Skarshewski A."/>
            <person name="Chaumeil P.A."/>
            <person name="Hugenholtz P."/>
        </authorList>
    </citation>
    <scope>NUCLEOTIDE SEQUENCE [LARGE SCALE GENOMIC DNA]</scope>
    <source>
        <strain evidence="1">UBA9380</strain>
    </source>
</reference>
<accession>A0A352IRF2</accession>
<feature type="non-terminal residue" evidence="1">
    <location>
        <position position="1"/>
    </location>
</feature>
<gene>
    <name evidence="1" type="ORF">DC045_06875</name>
</gene>
<organism evidence="1 2">
    <name type="scientific">Marinobacter adhaerens</name>
    <dbReference type="NCBI Taxonomy" id="1033846"/>
    <lineage>
        <taxon>Bacteria</taxon>
        <taxon>Pseudomonadati</taxon>
        <taxon>Pseudomonadota</taxon>
        <taxon>Gammaproteobacteria</taxon>
        <taxon>Pseudomonadales</taxon>
        <taxon>Marinobacteraceae</taxon>
        <taxon>Marinobacter</taxon>
    </lineage>
</organism>
<proteinExistence type="predicted"/>
<comment type="caution">
    <text evidence="1">The sequence shown here is derived from an EMBL/GenBank/DDBJ whole genome shotgun (WGS) entry which is preliminary data.</text>
</comment>
<evidence type="ECO:0000313" key="2">
    <source>
        <dbReference type="Proteomes" id="UP000263489"/>
    </source>
</evidence>
<protein>
    <submittedName>
        <fullName evidence="1">6-pyruvoyl tetrahydropterin reductase</fullName>
    </submittedName>
</protein>
<dbReference type="SUPFAM" id="SSF55620">
    <property type="entry name" value="Tetrahydrobiopterin biosynthesis enzymes-like"/>
    <property type="match status" value="1"/>
</dbReference>
<evidence type="ECO:0000313" key="1">
    <source>
        <dbReference type="EMBL" id="HBC34035.1"/>
    </source>
</evidence>
<name>A0A352IRF2_9GAMM</name>